<protein>
    <recommendedName>
        <fullName evidence="4">TonB C-terminal domain-containing protein</fullName>
    </recommendedName>
</protein>
<name>A0AAV4ZVD0_9HYPH</name>
<keyword evidence="3" id="KW-1185">Reference proteome</keyword>
<evidence type="ECO:0000313" key="2">
    <source>
        <dbReference type="EMBL" id="GJD91848.1"/>
    </source>
</evidence>
<dbReference type="Proteomes" id="UP001055247">
    <property type="component" value="Unassembled WGS sequence"/>
</dbReference>
<feature type="signal peptide" evidence="1">
    <location>
        <begin position="1"/>
        <end position="30"/>
    </location>
</feature>
<proteinExistence type="predicted"/>
<comment type="caution">
    <text evidence="2">The sequence shown here is derived from an EMBL/GenBank/DDBJ whole genome shotgun (WGS) entry which is preliminary data.</text>
</comment>
<dbReference type="AlphaFoldDB" id="A0AAV4ZVD0"/>
<dbReference type="RefSeq" id="WP_238231776.1">
    <property type="nucleotide sequence ID" value="NZ_BPQO01000032.1"/>
</dbReference>
<reference evidence="2" key="1">
    <citation type="journal article" date="2016" name="Front. Microbiol.">
        <title>Genome Sequence of the Piezophilic, Mesophilic Sulfate-Reducing Bacterium Desulfovibrio indicus J2T.</title>
        <authorList>
            <person name="Cao J."/>
            <person name="Maignien L."/>
            <person name="Shao Z."/>
            <person name="Alain K."/>
            <person name="Jebbar M."/>
        </authorList>
    </citation>
    <scope>NUCLEOTIDE SEQUENCE</scope>
    <source>
        <strain evidence="2">DSM 16372</strain>
    </source>
</reference>
<keyword evidence="1" id="KW-0732">Signal</keyword>
<accession>A0AAV4ZVD0</accession>
<organism evidence="2 3">
    <name type="scientific">Methylobacterium hispanicum</name>
    <dbReference type="NCBI Taxonomy" id="270350"/>
    <lineage>
        <taxon>Bacteria</taxon>
        <taxon>Pseudomonadati</taxon>
        <taxon>Pseudomonadota</taxon>
        <taxon>Alphaproteobacteria</taxon>
        <taxon>Hyphomicrobiales</taxon>
        <taxon>Methylobacteriaceae</taxon>
        <taxon>Methylobacterium</taxon>
    </lineage>
</organism>
<evidence type="ECO:0008006" key="4">
    <source>
        <dbReference type="Google" id="ProtNLM"/>
    </source>
</evidence>
<feature type="chain" id="PRO_5043730501" description="TonB C-terminal domain-containing protein" evidence="1">
    <location>
        <begin position="31"/>
        <end position="152"/>
    </location>
</feature>
<evidence type="ECO:0000313" key="3">
    <source>
        <dbReference type="Proteomes" id="UP001055247"/>
    </source>
</evidence>
<dbReference type="EMBL" id="BPQO01000032">
    <property type="protein sequence ID" value="GJD91848.1"/>
    <property type="molecule type" value="Genomic_DNA"/>
</dbReference>
<evidence type="ECO:0000256" key="1">
    <source>
        <dbReference type="SAM" id="SignalP"/>
    </source>
</evidence>
<gene>
    <name evidence="2" type="ORF">BHAOGJBA_5401</name>
</gene>
<sequence length="152" mass="16210">MRRHREQRPELIGTLAGLLASLLASAFAPAAPAAAQDGAVNDWATFRARLAGCWQAPEGSEGSLIAFRFGLDKAGALRGKPLVTARHLTGDGETRRLYEEAAARALETCLPVPVTPGFGAILGESPIRLRFVNTRPTAAYQLNSNITIFAPE</sequence>
<reference evidence="2" key="2">
    <citation type="submission" date="2021-08" db="EMBL/GenBank/DDBJ databases">
        <authorList>
            <person name="Tani A."/>
            <person name="Ola A."/>
            <person name="Ogura Y."/>
            <person name="Katsura K."/>
            <person name="Hayashi T."/>
        </authorList>
    </citation>
    <scope>NUCLEOTIDE SEQUENCE</scope>
    <source>
        <strain evidence="2">DSM 16372</strain>
    </source>
</reference>